<evidence type="ECO:0000313" key="2">
    <source>
        <dbReference type="EMBL" id="TDO99003.1"/>
    </source>
</evidence>
<dbReference type="EMBL" id="SNXC01000010">
    <property type="protein sequence ID" value="TDO99003.1"/>
    <property type="molecule type" value="Genomic_DNA"/>
</dbReference>
<dbReference type="PANTHER" id="PTHR33608">
    <property type="entry name" value="BLL2464 PROTEIN"/>
    <property type="match status" value="1"/>
</dbReference>
<protein>
    <submittedName>
        <fullName evidence="2">Uncharacterized protein DUF58</fullName>
    </submittedName>
</protein>
<evidence type="ECO:0000313" key="3">
    <source>
        <dbReference type="Proteomes" id="UP000294656"/>
    </source>
</evidence>
<dbReference type="AlphaFoldDB" id="A0A4R6MBW1"/>
<dbReference type="Proteomes" id="UP000294656">
    <property type="component" value="Unassembled WGS sequence"/>
</dbReference>
<feature type="domain" description="DUF58" evidence="1">
    <location>
        <begin position="58"/>
        <end position="255"/>
    </location>
</feature>
<name>A0A4R6MBW1_9GAMM</name>
<keyword evidence="3" id="KW-1185">Reference proteome</keyword>
<dbReference type="Pfam" id="PF01882">
    <property type="entry name" value="DUF58"/>
    <property type="match status" value="1"/>
</dbReference>
<comment type="caution">
    <text evidence="2">The sequence shown here is derived from an EMBL/GenBank/DDBJ whole genome shotgun (WGS) entry which is preliminary data.</text>
</comment>
<accession>A0A4R6MBW1</accession>
<reference evidence="2 3" key="1">
    <citation type="submission" date="2019-03" db="EMBL/GenBank/DDBJ databases">
        <title>Genomic Encyclopedia of Type Strains, Phase III (KMG-III): the genomes of soil and plant-associated and newly described type strains.</title>
        <authorList>
            <person name="Whitman W."/>
        </authorList>
    </citation>
    <scope>NUCLEOTIDE SEQUENCE [LARGE SCALE GENOMIC DNA]</scope>
    <source>
        <strain evidence="2 3">CECT 7378</strain>
    </source>
</reference>
<proteinExistence type="predicted"/>
<dbReference type="RefSeq" id="WP_133503212.1">
    <property type="nucleotide sequence ID" value="NZ_SNXC01000010.1"/>
</dbReference>
<sequence length="302" mass="34907">MLQRIQRPNSPELNKASIQELMLIARSLKKMGNKPPKARSEQGEHKIRIKGHGLELKELRTYQPTDEPRHIDWRVSARTGEPYTRVFEEEKEHSHVLITDLSPNAYFGTRDTFISTRYVQLAALIGGRVKHLRDKFGYISQFGDECMADLATRNWHTFQESLVSMSRLDQRQKKVSNELCALDSFSKELRSKNIILLTDKVQVKQTNIEWLKRITKKNQVTWINIEDTNASRLPTGTYHFMTSEGESTRHISNSQSESNPYQNSKLQLQQELTSFGARFLSYDLVTPPLSIINALTHYGCLR</sequence>
<evidence type="ECO:0000259" key="1">
    <source>
        <dbReference type="Pfam" id="PF01882"/>
    </source>
</evidence>
<organism evidence="2 3">
    <name type="scientific">Marinomonas balearica</name>
    <dbReference type="NCBI Taxonomy" id="491947"/>
    <lineage>
        <taxon>Bacteria</taxon>
        <taxon>Pseudomonadati</taxon>
        <taxon>Pseudomonadota</taxon>
        <taxon>Gammaproteobacteria</taxon>
        <taxon>Oceanospirillales</taxon>
        <taxon>Oceanospirillaceae</taxon>
        <taxon>Marinomonas</taxon>
    </lineage>
</organism>
<dbReference type="PANTHER" id="PTHR33608:SF12">
    <property type="entry name" value="DUF58 DOMAIN-CONTAINING PROTEIN"/>
    <property type="match status" value="1"/>
</dbReference>
<dbReference type="OrthoDB" id="9812729at2"/>
<dbReference type="InterPro" id="IPR002881">
    <property type="entry name" value="DUF58"/>
</dbReference>
<gene>
    <name evidence="2" type="ORF">DFP79_1427</name>
</gene>